<evidence type="ECO:0000313" key="2">
    <source>
        <dbReference type="Proteomes" id="UP000018130"/>
    </source>
</evidence>
<sequence>MKNYLHEKELITESRMKRKFHVRFGMGGVKSDFYLDP</sequence>
<gene>
    <name evidence="1" type="ORF">CWATWH0402_1269</name>
</gene>
<dbReference type="Proteomes" id="UP000018130">
    <property type="component" value="Unassembled WGS sequence"/>
</dbReference>
<dbReference type="AlphaFoldDB" id="T2K0D7"/>
<protein>
    <submittedName>
        <fullName evidence="1">Uncharacterized protein</fullName>
    </submittedName>
</protein>
<dbReference type="EMBL" id="CAQN01001315">
    <property type="protein sequence ID" value="CCQ70904.1"/>
    <property type="molecule type" value="Genomic_DNA"/>
</dbReference>
<name>T2K0D7_CROWT</name>
<evidence type="ECO:0000313" key="1">
    <source>
        <dbReference type="EMBL" id="CCQ70904.1"/>
    </source>
</evidence>
<reference evidence="1 2" key="2">
    <citation type="submission" date="2013-09" db="EMBL/GenBank/DDBJ databases">
        <title>Whole genome comparison of six Crocosphaera watsonii strains with differing phenotypes.</title>
        <authorList>
            <person name="Bench S.R."/>
            <person name="Heller P."/>
            <person name="Frank I."/>
            <person name="Arciniega M."/>
            <person name="Shilova I.N."/>
            <person name="Zehr J.P."/>
        </authorList>
    </citation>
    <scope>NUCLEOTIDE SEQUENCE [LARGE SCALE GENOMIC DNA]</scope>
    <source>
        <strain evidence="1 2">WH 0402</strain>
    </source>
</reference>
<proteinExistence type="predicted"/>
<organism evidence="1 2">
    <name type="scientific">Crocosphaera watsonii WH 0402</name>
    <dbReference type="NCBI Taxonomy" id="1284629"/>
    <lineage>
        <taxon>Bacteria</taxon>
        <taxon>Bacillati</taxon>
        <taxon>Cyanobacteriota</taxon>
        <taxon>Cyanophyceae</taxon>
        <taxon>Oscillatoriophycideae</taxon>
        <taxon>Chroococcales</taxon>
        <taxon>Aphanothecaceae</taxon>
        <taxon>Crocosphaera</taxon>
    </lineage>
</organism>
<comment type="caution">
    <text evidence="1">The sequence shown here is derived from an EMBL/GenBank/DDBJ whole genome shotgun (WGS) entry which is preliminary data.</text>
</comment>
<reference evidence="1 2" key="1">
    <citation type="submission" date="2013-01" db="EMBL/GenBank/DDBJ databases">
        <authorList>
            <person name="Bench S."/>
        </authorList>
    </citation>
    <scope>NUCLEOTIDE SEQUENCE [LARGE SCALE GENOMIC DNA]</scope>
    <source>
        <strain evidence="1 2">WH 0402</strain>
    </source>
</reference>
<accession>T2K0D7</accession>